<dbReference type="STRING" id="100787.A0A0G4M4D8"/>
<dbReference type="Proteomes" id="UP000044602">
    <property type="component" value="Unassembled WGS sequence"/>
</dbReference>
<organism evidence="3 4">
    <name type="scientific">Verticillium longisporum</name>
    <name type="common">Verticillium dahliae var. longisporum</name>
    <dbReference type="NCBI Taxonomy" id="100787"/>
    <lineage>
        <taxon>Eukaryota</taxon>
        <taxon>Fungi</taxon>
        <taxon>Dikarya</taxon>
        <taxon>Ascomycota</taxon>
        <taxon>Pezizomycotina</taxon>
        <taxon>Sordariomycetes</taxon>
        <taxon>Hypocreomycetidae</taxon>
        <taxon>Glomerellales</taxon>
        <taxon>Plectosphaerellaceae</taxon>
        <taxon>Verticillium</taxon>
    </lineage>
</organism>
<dbReference type="InterPro" id="IPR036047">
    <property type="entry name" value="F-box-like_dom_sf"/>
</dbReference>
<dbReference type="AlphaFoldDB" id="A0A0G4M4D8"/>
<evidence type="ECO:0000313" key="4">
    <source>
        <dbReference type="Proteomes" id="UP000044602"/>
    </source>
</evidence>
<sequence length="602" mass="65768">MTAAVDSSGARAPQGVVGPHDDDAVPVPRLHLTLLPAETLHGIFQWLKPQYLSPLSRTCRFLRDYVVNNQNLCKDIYLNYFDMPPEQKGLDWEAMLHDIVRLHRLCTRPPSVPSDDALRFVHDALVELLHNASPAGGPAASIAPTHAASRNATLAAQLFKDEPARLAYLTRSSLFHRARHQPPAADRALAAASAKLHCLYGRTILNAGRTRSARVHPYACAKVYDLRQHTAGTFWGPFVEDGSGRIDWERVEAVMVVLGANMRQARAGGSIWGGWDMPFAGSWPGSWLGGPGRMAPPPPPPLSLPSPSTTKMPRGSSAGLEDPYGVGGTWLRVVCFIDYNDFFAYNFPAEPETALASGEPRAPLEVEEATRLIIVKIRVVGVEPPGEADGQALPVVRFEGTSRAVDDSGDNNADSDIRGTVRLTREGEVRWTSFSVFNGHERWRSESVQVGGVRAAGGVVGHWFDANYDEHGPVGPTAFWKMADPRFDADGQEETTILAEDFIGLVDGFLGDSDSEWDEDYVVGEWGEDDDEEDEDEVEDANEADDAEVEEEVGFLLQPMDIDYATTPGAAEQQQQQGVDDPDESARLNDFQPPNGQNGHAS</sequence>
<dbReference type="SUPFAM" id="SSF81383">
    <property type="entry name" value="F-box domain"/>
    <property type="match status" value="1"/>
</dbReference>
<feature type="compositionally biased region" description="Polar residues" evidence="1">
    <location>
        <begin position="592"/>
        <end position="602"/>
    </location>
</feature>
<feature type="domain" description="F-box" evidence="2">
    <location>
        <begin position="29"/>
        <end position="80"/>
    </location>
</feature>
<feature type="region of interest" description="Disordered" evidence="1">
    <location>
        <begin position="527"/>
        <end position="602"/>
    </location>
</feature>
<feature type="region of interest" description="Disordered" evidence="1">
    <location>
        <begin position="290"/>
        <end position="319"/>
    </location>
</feature>
<feature type="compositionally biased region" description="Acidic residues" evidence="1">
    <location>
        <begin position="527"/>
        <end position="553"/>
    </location>
</feature>
<dbReference type="InterPro" id="IPR001810">
    <property type="entry name" value="F-box_dom"/>
</dbReference>
<keyword evidence="4" id="KW-1185">Reference proteome</keyword>
<evidence type="ECO:0000259" key="2">
    <source>
        <dbReference type="PROSITE" id="PS50181"/>
    </source>
</evidence>
<feature type="compositionally biased region" description="Pro residues" evidence="1">
    <location>
        <begin position="294"/>
        <end position="304"/>
    </location>
</feature>
<protein>
    <recommendedName>
        <fullName evidence="2">F-box domain-containing protein</fullName>
    </recommendedName>
</protein>
<name>A0A0G4M4D8_VERLO</name>
<gene>
    <name evidence="3" type="ORF">BN1708_015495</name>
</gene>
<reference evidence="3 4" key="1">
    <citation type="submission" date="2015-05" db="EMBL/GenBank/DDBJ databases">
        <authorList>
            <person name="Wang D.B."/>
            <person name="Wang M."/>
        </authorList>
    </citation>
    <scope>NUCLEOTIDE SEQUENCE [LARGE SCALE GENOMIC DNA]</scope>
    <source>
        <strain evidence="3">VL1</strain>
    </source>
</reference>
<evidence type="ECO:0000256" key="1">
    <source>
        <dbReference type="SAM" id="MobiDB-lite"/>
    </source>
</evidence>
<dbReference type="EMBL" id="CVQH01021040">
    <property type="protein sequence ID" value="CRK29146.1"/>
    <property type="molecule type" value="Genomic_DNA"/>
</dbReference>
<evidence type="ECO:0000313" key="3">
    <source>
        <dbReference type="EMBL" id="CRK29146.1"/>
    </source>
</evidence>
<dbReference type="PROSITE" id="PS50181">
    <property type="entry name" value="FBOX"/>
    <property type="match status" value="1"/>
</dbReference>
<proteinExistence type="predicted"/>
<accession>A0A0G4M4D8</accession>
<feature type="region of interest" description="Disordered" evidence="1">
    <location>
        <begin position="1"/>
        <end position="22"/>
    </location>
</feature>